<reference evidence="1" key="1">
    <citation type="submission" date="2015-10" db="EMBL/GenBank/DDBJ databases">
        <authorList>
            <person name="Martinez-Garcia P.J."/>
            <person name="Crepeau M.W."/>
            <person name="Puiu D."/>
            <person name="Gonzalez-Ibeas D."/>
            <person name="Whalen J."/>
            <person name="Stevens K."/>
            <person name="Paul R."/>
            <person name="Butterfield T."/>
            <person name="Britton M."/>
            <person name="Reagan R."/>
            <person name="Chakraborty S."/>
            <person name="Walawage S.L."/>
            <person name="Vasquez-Gross H.A."/>
            <person name="Cardeno C."/>
            <person name="Famula R."/>
            <person name="Pratt K."/>
            <person name="Kuruganti S."/>
            <person name="Aradhya M.K."/>
            <person name="Leslie C.A."/>
            <person name="Dandekar A.M."/>
            <person name="Salzberg S.L."/>
            <person name="Wegrzyn J.L."/>
            <person name="Langley C.H."/>
            <person name="Neale D.B."/>
        </authorList>
    </citation>
    <scope>NUCLEOTIDE SEQUENCE</scope>
    <source>
        <tissue evidence="1">Leaves</tissue>
    </source>
</reference>
<sequence length="114" mass="12795">MEDEHICVDNLLECLGPIEHFSSPGAFYGVFDGYGGVDAALFIRENILQFILKDAHFPIYLSNGHGCRRLEGRLVFLHSPRSAFVRGSEDLRCTSEWLSGVQSDEKGCILPFMK</sequence>
<organism evidence="1 2">
    <name type="scientific">Juglans regia</name>
    <name type="common">English walnut</name>
    <dbReference type="NCBI Taxonomy" id="51240"/>
    <lineage>
        <taxon>Eukaryota</taxon>
        <taxon>Viridiplantae</taxon>
        <taxon>Streptophyta</taxon>
        <taxon>Embryophyta</taxon>
        <taxon>Tracheophyta</taxon>
        <taxon>Spermatophyta</taxon>
        <taxon>Magnoliopsida</taxon>
        <taxon>eudicotyledons</taxon>
        <taxon>Gunneridae</taxon>
        <taxon>Pentapetalae</taxon>
        <taxon>rosids</taxon>
        <taxon>fabids</taxon>
        <taxon>Fagales</taxon>
        <taxon>Juglandaceae</taxon>
        <taxon>Juglans</taxon>
    </lineage>
</organism>
<dbReference type="Proteomes" id="UP000619265">
    <property type="component" value="Unassembled WGS sequence"/>
</dbReference>
<dbReference type="AlphaFoldDB" id="A0A833XQY7"/>
<proteinExistence type="predicted"/>
<dbReference type="SUPFAM" id="SSF81606">
    <property type="entry name" value="PP2C-like"/>
    <property type="match status" value="1"/>
</dbReference>
<evidence type="ECO:0000313" key="2">
    <source>
        <dbReference type="Proteomes" id="UP000619265"/>
    </source>
</evidence>
<accession>A0A833XQY7</accession>
<evidence type="ECO:0000313" key="1">
    <source>
        <dbReference type="EMBL" id="KAF5469684.1"/>
    </source>
</evidence>
<reference evidence="1" key="2">
    <citation type="submission" date="2020-03" db="EMBL/GenBank/DDBJ databases">
        <title>Walnut 2.0.</title>
        <authorList>
            <person name="Marrano A."/>
            <person name="Britton M."/>
            <person name="Zimin A.V."/>
            <person name="Zaini P.A."/>
            <person name="Workman R."/>
            <person name="Puiu D."/>
            <person name="Bianco L."/>
            <person name="Allen B.J."/>
            <person name="Troggio M."/>
            <person name="Leslie C.A."/>
            <person name="Timp W."/>
            <person name="Dendekar A."/>
            <person name="Salzberg S.L."/>
            <person name="Neale D.B."/>
        </authorList>
    </citation>
    <scope>NUCLEOTIDE SEQUENCE</scope>
    <source>
        <tissue evidence="1">Leaves</tissue>
    </source>
</reference>
<dbReference type="Gene3D" id="3.60.40.10">
    <property type="entry name" value="PPM-type phosphatase domain"/>
    <property type="match status" value="1"/>
</dbReference>
<comment type="caution">
    <text evidence="1">The sequence shown here is derived from an EMBL/GenBank/DDBJ whole genome shotgun (WGS) entry which is preliminary data.</text>
</comment>
<dbReference type="InterPro" id="IPR036457">
    <property type="entry name" value="PPM-type-like_dom_sf"/>
</dbReference>
<gene>
    <name evidence="1" type="ORF">F2P56_013739</name>
</gene>
<dbReference type="Gramene" id="Jr06_20830_p1">
    <property type="protein sequence ID" value="cds.Jr06_20830_p1"/>
    <property type="gene ID" value="Jr06_20830"/>
</dbReference>
<protein>
    <submittedName>
        <fullName evidence="1">Uncharacterized protein</fullName>
    </submittedName>
</protein>
<name>A0A833XQY7_JUGRE</name>
<dbReference type="EMBL" id="LIHL02000006">
    <property type="protein sequence ID" value="KAF5469684.1"/>
    <property type="molecule type" value="Genomic_DNA"/>
</dbReference>